<keyword evidence="2" id="KW-1185">Reference proteome</keyword>
<dbReference type="RefSeq" id="XP_012200448.1">
    <property type="nucleotide sequence ID" value="XM_012345058.1"/>
</dbReference>
<gene>
    <name evidence="1" type="ORF">SPRG_05775</name>
</gene>
<name>A0A067CDR5_SAPPC</name>
<proteinExistence type="predicted"/>
<dbReference type="GeneID" id="24128157"/>
<dbReference type="KEGG" id="spar:SPRG_05775"/>
<dbReference type="Proteomes" id="UP000030745">
    <property type="component" value="Unassembled WGS sequence"/>
</dbReference>
<dbReference type="OrthoDB" id="77608at2759"/>
<reference evidence="1 2" key="1">
    <citation type="journal article" date="2013" name="PLoS Genet.">
        <title>Distinctive expansion of potential virulence genes in the genome of the oomycete fish pathogen Saprolegnia parasitica.</title>
        <authorList>
            <person name="Jiang R.H."/>
            <person name="de Bruijn I."/>
            <person name="Haas B.J."/>
            <person name="Belmonte R."/>
            <person name="Lobach L."/>
            <person name="Christie J."/>
            <person name="van den Ackerveken G."/>
            <person name="Bottin A."/>
            <person name="Bulone V."/>
            <person name="Diaz-Moreno S.M."/>
            <person name="Dumas B."/>
            <person name="Fan L."/>
            <person name="Gaulin E."/>
            <person name="Govers F."/>
            <person name="Grenville-Briggs L.J."/>
            <person name="Horner N.R."/>
            <person name="Levin J.Z."/>
            <person name="Mammella M."/>
            <person name="Meijer H.J."/>
            <person name="Morris P."/>
            <person name="Nusbaum C."/>
            <person name="Oome S."/>
            <person name="Phillips A.J."/>
            <person name="van Rooyen D."/>
            <person name="Rzeszutek E."/>
            <person name="Saraiva M."/>
            <person name="Secombes C.J."/>
            <person name="Seidl M.F."/>
            <person name="Snel B."/>
            <person name="Stassen J.H."/>
            <person name="Sykes S."/>
            <person name="Tripathy S."/>
            <person name="van den Berg H."/>
            <person name="Vega-Arreguin J.C."/>
            <person name="Wawra S."/>
            <person name="Young S.K."/>
            <person name="Zeng Q."/>
            <person name="Dieguez-Uribeondo J."/>
            <person name="Russ C."/>
            <person name="Tyler B.M."/>
            <person name="van West P."/>
        </authorList>
    </citation>
    <scope>NUCLEOTIDE SEQUENCE [LARGE SCALE GENOMIC DNA]</scope>
    <source>
        <strain evidence="1 2">CBS 223.65</strain>
    </source>
</reference>
<sequence length="130" mass="15129">MRTSTKSGRMKKVASRKKIILFHPDDITTKDTYAGVDLEHLYDLTMSSRGAAVAAPVPHRVSHCATDVMDDESSYRVPSICQDDFDMLQVDDCPILEDELFSSRRNTRLRRRSLFPTFFQRMFSRHRTLW</sequence>
<organism evidence="1 2">
    <name type="scientific">Saprolegnia parasitica (strain CBS 223.65)</name>
    <dbReference type="NCBI Taxonomy" id="695850"/>
    <lineage>
        <taxon>Eukaryota</taxon>
        <taxon>Sar</taxon>
        <taxon>Stramenopiles</taxon>
        <taxon>Oomycota</taxon>
        <taxon>Saprolegniomycetes</taxon>
        <taxon>Saprolegniales</taxon>
        <taxon>Saprolegniaceae</taxon>
        <taxon>Saprolegnia</taxon>
    </lineage>
</organism>
<evidence type="ECO:0000313" key="2">
    <source>
        <dbReference type="Proteomes" id="UP000030745"/>
    </source>
</evidence>
<dbReference type="EMBL" id="KK583209">
    <property type="protein sequence ID" value="KDO28904.1"/>
    <property type="molecule type" value="Genomic_DNA"/>
</dbReference>
<accession>A0A067CDR5</accession>
<evidence type="ECO:0000313" key="1">
    <source>
        <dbReference type="EMBL" id="KDO28904.1"/>
    </source>
</evidence>
<dbReference type="AlphaFoldDB" id="A0A067CDR5"/>
<protein>
    <submittedName>
        <fullName evidence="1">Uncharacterized protein</fullName>
    </submittedName>
</protein>
<dbReference type="VEuPathDB" id="FungiDB:SPRG_05775"/>
<dbReference type="OMA" id="VPSICQD"/>